<reference evidence="15" key="11">
    <citation type="submission" date="2023-10" db="EMBL/GenBank/DDBJ databases">
        <title>Genome of Potential pathogenic bacteria in Crohn's disease.</title>
        <authorList>
            <person name="Rodriguez-Palacios A."/>
        </authorList>
    </citation>
    <scope>NUCLEOTIDE SEQUENCE</scope>
    <source>
        <strain evidence="15">CavFT-hAR11</strain>
    </source>
</reference>
<dbReference type="Proteomes" id="UP000460950">
    <property type="component" value="Unassembled WGS sequence"/>
</dbReference>
<dbReference type="GeneID" id="5304846"/>
<dbReference type="RefSeq" id="WP_008671243.1">
    <property type="nucleotide sequence ID" value="NZ_CACRTA010000018.1"/>
</dbReference>
<evidence type="ECO:0000313" key="12">
    <source>
        <dbReference type="EMBL" id="MBV3489606.1"/>
    </source>
</evidence>
<keyword evidence="6" id="KW-1003">Cell membrane</keyword>
<keyword evidence="6" id="KW-1278">Translocase</keyword>
<dbReference type="Proteomes" id="UP000095333">
    <property type="component" value="Unassembled WGS sequence"/>
</dbReference>
<comment type="similarity">
    <text evidence="6">Belongs to the RnfG family.</text>
</comment>
<dbReference type="PANTHER" id="PTHR36118:SF1">
    <property type="entry name" value="ION-TRANSLOCATING OXIDOREDUCTASE COMPLEX SUBUNIT G"/>
    <property type="match status" value="1"/>
</dbReference>
<dbReference type="Proteomes" id="UP001201179">
    <property type="component" value="Unassembled WGS sequence"/>
</dbReference>
<evidence type="ECO:0000313" key="10">
    <source>
        <dbReference type="EMBL" id="KAB3568274.1"/>
    </source>
</evidence>
<evidence type="ECO:0000256" key="2">
    <source>
        <dbReference type="ARBA" id="ARBA00022553"/>
    </source>
</evidence>
<reference evidence="22 23" key="2">
    <citation type="submission" date="2018-08" db="EMBL/GenBank/DDBJ databases">
        <title>A genome reference for cultivated species of the human gut microbiota.</title>
        <authorList>
            <person name="Zou Y."/>
            <person name="Xue W."/>
            <person name="Luo G."/>
        </authorList>
    </citation>
    <scope>NUCLEOTIDE SEQUENCE [LARGE SCALE GENOMIC DNA]</scope>
    <source>
        <strain evidence="20 24">AF12-25</strain>
        <strain evidence="19 23">AF14-8</strain>
        <strain evidence="18 22">AF25-30LB</strain>
    </source>
</reference>
<dbReference type="EMBL" id="QSAI01000059">
    <property type="protein sequence ID" value="RGW43725.1"/>
    <property type="molecule type" value="Genomic_DNA"/>
</dbReference>
<dbReference type="GO" id="GO:0010181">
    <property type="term" value="F:FMN binding"/>
    <property type="evidence" value="ECO:0007669"/>
    <property type="project" value="InterPro"/>
</dbReference>
<protein>
    <recommendedName>
        <fullName evidence="6">Ion-translocating oxidoreductase complex subunit G</fullName>
        <ecNumber evidence="6">7.-.-.-</ecNumber>
    </recommendedName>
    <alternativeName>
        <fullName evidence="6">Rnf electron transport complex subunit G</fullName>
    </alternativeName>
</protein>
<dbReference type="EMBL" id="QRUD01000040">
    <property type="protein sequence ID" value="RGR37504.1"/>
    <property type="molecule type" value="Genomic_DNA"/>
</dbReference>
<dbReference type="EC" id="7.-.-.-" evidence="6"/>
<dbReference type="EMBL" id="WCZM01000021">
    <property type="protein sequence ID" value="KAB3568274.1"/>
    <property type="molecule type" value="Genomic_DNA"/>
</dbReference>
<sequence length="264" mass="27067">MKKLESSLKNMVIVLTGVTVVAGALLGYVNELTKEPIAQANAKALSDAIAIVVPGFDNNPAEAPETIELEGVTYKIYKATKGGEFIGAAVESSANGFGGALNVLVGFDKEGNIIDYSLLSHAETPGLGSKAADWFKKGGKGDITGMNPGQKALVVNKDGGQIDAITASTITTRAFLKAVNNAYAAYSGQNVDGSSGATQQVSETAADDPKAAKAQCEGTQDCCGQACDSAACKAACGGKCDPANCDKADCKKAECPKQDCKNKK</sequence>
<evidence type="ECO:0000313" key="22">
    <source>
        <dbReference type="Proteomes" id="UP000266497"/>
    </source>
</evidence>
<reference evidence="17 28" key="6">
    <citation type="submission" date="2020-04" db="EMBL/GenBank/DDBJ databases">
        <authorList>
            <person name="Pieper L."/>
        </authorList>
    </citation>
    <scope>NUCLEOTIDE SEQUENCE [LARGE SCALE GENOMIC DNA]</scope>
    <source>
        <strain evidence="17 28">B33</strain>
    </source>
</reference>
<dbReference type="EMBL" id="CYZI01000011">
    <property type="protein sequence ID" value="CUO48670.1"/>
    <property type="molecule type" value="Genomic_DNA"/>
</dbReference>
<dbReference type="HAMAP" id="MF_00479">
    <property type="entry name" value="RsxG_RnfG"/>
    <property type="match status" value="1"/>
</dbReference>
<gene>
    <name evidence="6" type="primary">rnfG</name>
    <name evidence="20" type="ORF">DWV70_21125</name>
    <name evidence="19" type="ORF">DWW27_07720</name>
    <name evidence="18" type="ORF">DWY53_14185</name>
    <name evidence="9" type="ORF">ERS852457_02098</name>
    <name evidence="11" type="ORF">F9Z94_07660</name>
    <name evidence="16" type="ORF">FYJ30_01915</name>
    <name evidence="10" type="ORF">GAY01_14245</name>
    <name evidence="17" type="ORF">HUV05_10885</name>
    <name evidence="12" type="ORF">KSX14_13375</name>
    <name evidence="13" type="ORF">L4X52_11950</name>
    <name evidence="14" type="ORF">PL594_09980</name>
    <name evidence="15" type="ORF">RVH43_05210</name>
</gene>
<dbReference type="GO" id="GO:0022900">
    <property type="term" value="P:electron transport chain"/>
    <property type="evidence" value="ECO:0007669"/>
    <property type="project" value="UniProtKB-UniRule"/>
</dbReference>
<dbReference type="Proteomes" id="UP000266497">
    <property type="component" value="Unassembled WGS sequence"/>
</dbReference>
<dbReference type="Proteomes" id="UP000524321">
    <property type="component" value="Unassembled WGS sequence"/>
</dbReference>
<dbReference type="Proteomes" id="UP000285379">
    <property type="component" value="Unassembled WGS sequence"/>
</dbReference>
<feature type="transmembrane region" description="Helical" evidence="7">
    <location>
        <begin position="12"/>
        <end position="29"/>
    </location>
</feature>
<reference evidence="17 28" key="7">
    <citation type="submission" date="2020-07" db="EMBL/GenBank/DDBJ databases">
        <title>Bacterial metabolism rescues the inhibition of intestinal drug absorption by food and drug additives.</title>
        <authorList>
            <person name="Zou L."/>
            <person name="Spanogiannopoulos P."/>
            <person name="Chien H.-C."/>
            <person name="Pieper L.M."/>
            <person name="Cai W."/>
            <person name="Khuri N."/>
            <person name="Pottel J."/>
            <person name="Vora B."/>
            <person name="Ni Z."/>
            <person name="Tsakalozou E."/>
            <person name="Zhang W."/>
            <person name="Shoichet B.K."/>
            <person name="Giacomini K.M."/>
            <person name="Turnbaugh P.J."/>
        </authorList>
    </citation>
    <scope>NUCLEOTIDE SEQUENCE [LARGE SCALE GENOMIC DNA]</scope>
    <source>
        <strain evidence="17 28">B33</strain>
    </source>
</reference>
<evidence type="ECO:0000256" key="4">
    <source>
        <dbReference type="ARBA" id="ARBA00022643"/>
    </source>
</evidence>
<keyword evidence="2 6" id="KW-0597">Phosphoprotein</keyword>
<dbReference type="Proteomes" id="UP000285469">
    <property type="component" value="Unassembled WGS sequence"/>
</dbReference>
<evidence type="ECO:0000256" key="7">
    <source>
        <dbReference type="SAM" id="Phobius"/>
    </source>
</evidence>
<keyword evidence="4 6" id="KW-0288">FMN</keyword>
<evidence type="ECO:0000313" key="23">
    <source>
        <dbReference type="Proteomes" id="UP000285379"/>
    </source>
</evidence>
<reference evidence="14" key="10">
    <citation type="submission" date="2023-01" db="EMBL/GenBank/DDBJ databases">
        <title>Human gut microbiome strain richness.</title>
        <authorList>
            <person name="Chen-Liaw A."/>
        </authorList>
    </citation>
    <scope>NUCLEOTIDE SEQUENCE</scope>
    <source>
        <strain evidence="14">H9_m1001271B151109d0_201107</strain>
    </source>
</reference>
<dbReference type="Proteomes" id="UP000433382">
    <property type="component" value="Unassembled WGS sequence"/>
</dbReference>
<dbReference type="EMBL" id="QRYT01000014">
    <property type="protein sequence ID" value="RGV11102.1"/>
    <property type="molecule type" value="Genomic_DNA"/>
</dbReference>
<dbReference type="InterPro" id="IPR007329">
    <property type="entry name" value="FMN-bd"/>
</dbReference>
<keyword evidence="5 6" id="KW-0249">Electron transport</keyword>
<dbReference type="AlphaFoldDB" id="A0A174FJN4"/>
<keyword evidence="6 7" id="KW-0472">Membrane</keyword>
<organism evidence="9 21">
    <name type="scientific">Phocaeicola vulgatus</name>
    <name type="common">Bacteroides vulgatus</name>
    <dbReference type="NCBI Taxonomy" id="821"/>
    <lineage>
        <taxon>Bacteria</taxon>
        <taxon>Pseudomonadati</taxon>
        <taxon>Bacteroidota</taxon>
        <taxon>Bacteroidia</taxon>
        <taxon>Bacteroidales</taxon>
        <taxon>Bacteroidaceae</taxon>
        <taxon>Phocaeicola</taxon>
    </lineage>
</organism>
<dbReference type="EMBL" id="JAHOGA010000031">
    <property type="protein sequence ID" value="MBV3489606.1"/>
    <property type="molecule type" value="Genomic_DNA"/>
</dbReference>
<evidence type="ECO:0000313" key="11">
    <source>
        <dbReference type="EMBL" id="KAB5439103.1"/>
    </source>
</evidence>
<name>A0A174FJN4_PHOVU</name>
<dbReference type="Proteomes" id="UP001181239">
    <property type="component" value="Unassembled WGS sequence"/>
</dbReference>
<reference evidence="13" key="9">
    <citation type="submission" date="2022-01" db="EMBL/GenBank/DDBJ databases">
        <authorList>
            <person name="Mingchao X."/>
        </authorList>
    </citation>
    <scope>NUCLEOTIDE SEQUENCE</scope>
    <source>
        <strain evidence="13">Bv4372</strain>
    </source>
</reference>
<evidence type="ECO:0000313" key="28">
    <source>
        <dbReference type="Proteomes" id="UP000524321"/>
    </source>
</evidence>
<dbReference type="SMART" id="SM00900">
    <property type="entry name" value="FMN_bind"/>
    <property type="match status" value="1"/>
</dbReference>
<dbReference type="EMBL" id="VULU01000002">
    <property type="protein sequence ID" value="MSS47124.1"/>
    <property type="molecule type" value="Genomic_DNA"/>
</dbReference>
<keyword evidence="1 6" id="KW-0813">Transport</keyword>
<evidence type="ECO:0000313" key="13">
    <source>
        <dbReference type="EMBL" id="MCG0340689.1"/>
    </source>
</evidence>
<dbReference type="Proteomes" id="UP001210999">
    <property type="component" value="Unassembled WGS sequence"/>
</dbReference>
<reference evidence="10 25" key="3">
    <citation type="journal article" date="2019" name="Nat. Med.">
        <title>A library of human gut bacterial isolates paired with longitudinal multiomics data enables mechanistic microbiome research.</title>
        <authorList>
            <person name="Poyet M."/>
            <person name="Groussin M."/>
            <person name="Gibbons S.M."/>
            <person name="Avila-Pacheco J."/>
            <person name="Jiang X."/>
            <person name="Kearney S.M."/>
            <person name="Perrotta A.R."/>
            <person name="Berdy B."/>
            <person name="Zhao S."/>
            <person name="Lieberman T.D."/>
            <person name="Swanson P.K."/>
            <person name="Smith M."/>
            <person name="Roesemann S."/>
            <person name="Alexander J.E."/>
            <person name="Rich S.A."/>
            <person name="Livny J."/>
            <person name="Vlamakis H."/>
            <person name="Clish C."/>
            <person name="Bullock K."/>
            <person name="Deik A."/>
            <person name="Scott J."/>
            <person name="Pierce K.A."/>
            <person name="Xavier R.J."/>
            <person name="Alm E.J."/>
        </authorList>
    </citation>
    <scope>NUCLEOTIDE SEQUENCE [LARGE SCALE GENOMIC DNA]</scope>
    <source>
        <strain evidence="10 25">BIOML-A73</strain>
    </source>
</reference>
<dbReference type="Pfam" id="PF04205">
    <property type="entry name" value="FMN_bind"/>
    <property type="match status" value="1"/>
</dbReference>
<dbReference type="EMBL" id="JAKKWZ010000020">
    <property type="protein sequence ID" value="MCG0340689.1"/>
    <property type="molecule type" value="Genomic_DNA"/>
</dbReference>
<reference evidence="16 26" key="4">
    <citation type="submission" date="2019-09" db="EMBL/GenBank/DDBJ databases">
        <title>In-depth cultivation of the pig gut microbiome towards novel bacterial diversity and tailored functional studies.</title>
        <authorList>
            <person name="Wylensek D."/>
            <person name="Hitch T.C.A."/>
            <person name="Clavel T."/>
        </authorList>
    </citation>
    <scope>NUCLEOTIDE SEQUENCE [LARGE SCALE GENOMIC DNA]</scope>
    <source>
        <strain evidence="16 26">WCA-389-WT-3C</strain>
    </source>
</reference>
<evidence type="ECO:0000313" key="26">
    <source>
        <dbReference type="Proteomes" id="UP000460950"/>
    </source>
</evidence>
<dbReference type="NCBIfam" id="TIGR01947">
    <property type="entry name" value="rnfG"/>
    <property type="match status" value="1"/>
</dbReference>
<dbReference type="Proteomes" id="UP000758576">
    <property type="component" value="Unassembled WGS sequence"/>
</dbReference>
<evidence type="ECO:0000259" key="8">
    <source>
        <dbReference type="SMART" id="SM00900"/>
    </source>
</evidence>
<dbReference type="EMBL" id="JAWDET010000006">
    <property type="protein sequence ID" value="MDU0240042.1"/>
    <property type="molecule type" value="Genomic_DNA"/>
</dbReference>
<comment type="function">
    <text evidence="6">Part of a membrane-bound complex that couples electron transfer with translocation of ions across the membrane.</text>
</comment>
<evidence type="ECO:0000313" key="14">
    <source>
        <dbReference type="EMBL" id="MDB0851835.1"/>
    </source>
</evidence>
<evidence type="ECO:0000313" key="19">
    <source>
        <dbReference type="EMBL" id="RGV11102.1"/>
    </source>
</evidence>
<keyword evidence="3 6" id="KW-0285">Flavoprotein</keyword>
<keyword evidence="6 7" id="KW-1133">Transmembrane helix</keyword>
<dbReference type="GO" id="GO:0009055">
    <property type="term" value="F:electron transfer activity"/>
    <property type="evidence" value="ECO:0007669"/>
    <property type="project" value="InterPro"/>
</dbReference>
<dbReference type="EMBL" id="JAQKEI010000011">
    <property type="protein sequence ID" value="MDB0851835.1"/>
    <property type="molecule type" value="Genomic_DNA"/>
</dbReference>
<evidence type="ECO:0000256" key="1">
    <source>
        <dbReference type="ARBA" id="ARBA00022448"/>
    </source>
</evidence>
<evidence type="ECO:0000313" key="15">
    <source>
        <dbReference type="EMBL" id="MDU0240042.1"/>
    </source>
</evidence>
<dbReference type="Proteomes" id="UP000462885">
    <property type="component" value="Unassembled WGS sequence"/>
</dbReference>
<evidence type="ECO:0000313" key="20">
    <source>
        <dbReference type="EMBL" id="RGW43725.1"/>
    </source>
</evidence>
<evidence type="ECO:0000313" key="27">
    <source>
        <dbReference type="Proteomes" id="UP000462885"/>
    </source>
</evidence>
<evidence type="ECO:0000256" key="6">
    <source>
        <dbReference type="HAMAP-Rule" id="MF_00479"/>
    </source>
</evidence>
<evidence type="ECO:0000313" key="21">
    <source>
        <dbReference type="Proteomes" id="UP000095333"/>
    </source>
</evidence>
<evidence type="ECO:0000313" key="18">
    <source>
        <dbReference type="EMBL" id="RGR37504.1"/>
    </source>
</evidence>
<dbReference type="EMBL" id="WCIF01000007">
    <property type="protein sequence ID" value="KAB5439103.1"/>
    <property type="molecule type" value="Genomic_DNA"/>
</dbReference>
<evidence type="ECO:0000256" key="3">
    <source>
        <dbReference type="ARBA" id="ARBA00022630"/>
    </source>
</evidence>
<feature type="modified residue" description="FMN phosphoryl threonine" evidence="6">
    <location>
        <position position="169"/>
    </location>
</feature>
<dbReference type="InterPro" id="IPR010209">
    <property type="entry name" value="Ion_transpt_RnfG/RsxG"/>
</dbReference>
<evidence type="ECO:0000313" key="16">
    <source>
        <dbReference type="EMBL" id="MSS47124.1"/>
    </source>
</evidence>
<feature type="domain" description="FMN-binding" evidence="8">
    <location>
        <begin position="96"/>
        <end position="186"/>
    </location>
</feature>
<reference evidence="9 21" key="1">
    <citation type="submission" date="2015-09" db="EMBL/GenBank/DDBJ databases">
        <authorList>
            <consortium name="Pathogen Informatics"/>
        </authorList>
    </citation>
    <scope>NUCLEOTIDE SEQUENCE [LARGE SCALE GENOMIC DNA]</scope>
    <source>
        <strain evidence="9 21">2789STDY5834842</strain>
    </source>
</reference>
<reference evidence="12" key="8">
    <citation type="submission" date="2021-06" db="EMBL/GenBank/DDBJ databases">
        <title>Collection of gut derived symbiotic bacterial strains cultured from healthy donors.</title>
        <authorList>
            <person name="Lin H."/>
            <person name="Littmann E."/>
            <person name="Pamer E.G."/>
        </authorList>
    </citation>
    <scope>NUCLEOTIDE SEQUENCE</scope>
    <source>
        <strain evidence="12">MSK.19.85</strain>
    </source>
</reference>
<evidence type="ECO:0000313" key="9">
    <source>
        <dbReference type="EMBL" id="CUO48670.1"/>
    </source>
</evidence>
<comment type="cofactor">
    <cofactor evidence="6">
        <name>FMN</name>
        <dbReference type="ChEBI" id="CHEBI:58210"/>
    </cofactor>
</comment>
<dbReference type="EMBL" id="JABWDJ010000037">
    <property type="protein sequence ID" value="NVB74016.1"/>
    <property type="molecule type" value="Genomic_DNA"/>
</dbReference>
<keyword evidence="6 7" id="KW-0812">Transmembrane</keyword>
<evidence type="ECO:0000256" key="5">
    <source>
        <dbReference type="ARBA" id="ARBA00022982"/>
    </source>
</evidence>
<reference evidence="11 27" key="5">
    <citation type="submission" date="2019-10" db="EMBL/GenBank/DDBJ databases">
        <title>Genome Sequence and Assembly of iSURF_14.</title>
        <authorList>
            <person name="Wucher B.R."/>
            <person name="Ruoff K.L."/>
            <person name="Price C.E."/>
            <person name="Valls R.R."/>
            <person name="O'Toole G.A."/>
        </authorList>
    </citation>
    <scope>NUCLEOTIDE SEQUENCE [LARGE SCALE GENOMIC DNA]</scope>
    <source>
        <strain evidence="11 27">ANK132K_3B</strain>
    </source>
</reference>
<dbReference type="GO" id="GO:0005886">
    <property type="term" value="C:plasma membrane"/>
    <property type="evidence" value="ECO:0007669"/>
    <property type="project" value="UniProtKB-SubCell"/>
</dbReference>
<comment type="subunit">
    <text evidence="6">The complex is composed of six subunits: RnfA, RnfB, RnfC, RnfD, RnfE and RnfG.</text>
</comment>
<evidence type="ECO:0000313" key="25">
    <source>
        <dbReference type="Proteomes" id="UP000433382"/>
    </source>
</evidence>
<evidence type="ECO:0000313" key="24">
    <source>
        <dbReference type="Proteomes" id="UP000285469"/>
    </source>
</evidence>
<accession>A0A174FJN4</accession>
<proteinExistence type="inferred from homology"/>
<comment type="subcellular location">
    <subcellularLocation>
        <location evidence="6">Cell membrane</location>
        <topology evidence="6">Single-pass membrane protein</topology>
    </subcellularLocation>
</comment>
<dbReference type="PANTHER" id="PTHR36118">
    <property type="entry name" value="ION-TRANSLOCATING OXIDOREDUCTASE COMPLEX SUBUNIT G"/>
    <property type="match status" value="1"/>
</dbReference>
<evidence type="ECO:0000313" key="17">
    <source>
        <dbReference type="EMBL" id="NVB74016.1"/>
    </source>
</evidence>